<dbReference type="Gene3D" id="3.10.620.30">
    <property type="match status" value="1"/>
</dbReference>
<dbReference type="AlphaFoldDB" id="A0A2W0CD83"/>
<feature type="domain" description="Transglutaminase-like" evidence="1">
    <location>
        <begin position="30"/>
        <end position="138"/>
    </location>
</feature>
<organism evidence="2 3">
    <name type="scientific">Paenibacillus illinoisensis</name>
    <dbReference type="NCBI Taxonomy" id="59845"/>
    <lineage>
        <taxon>Bacteria</taxon>
        <taxon>Bacillati</taxon>
        <taxon>Bacillota</taxon>
        <taxon>Bacilli</taxon>
        <taxon>Bacillales</taxon>
        <taxon>Paenibacillaceae</taxon>
        <taxon>Paenibacillus</taxon>
    </lineage>
</organism>
<dbReference type="Pfam" id="PF01841">
    <property type="entry name" value="Transglut_core"/>
    <property type="match status" value="1"/>
</dbReference>
<evidence type="ECO:0000259" key="1">
    <source>
        <dbReference type="Pfam" id="PF01841"/>
    </source>
</evidence>
<dbReference type="Proteomes" id="UP000247459">
    <property type="component" value="Unassembled WGS sequence"/>
</dbReference>
<dbReference type="SUPFAM" id="SSF54001">
    <property type="entry name" value="Cysteine proteinases"/>
    <property type="match status" value="1"/>
</dbReference>
<dbReference type="InterPro" id="IPR002931">
    <property type="entry name" value="Transglutaminase-like"/>
</dbReference>
<reference evidence="2 3" key="1">
    <citation type="submission" date="2018-01" db="EMBL/GenBank/DDBJ databases">
        <title>Genome sequence of the PGP bacterium Paenibacillus illinoisensis E3.</title>
        <authorList>
            <person name="Rolli E."/>
            <person name="Marasco R."/>
            <person name="Bessem C."/>
            <person name="Michoud G."/>
            <person name="Gaiarsa S."/>
            <person name="Borin S."/>
            <person name="Daffonchio D."/>
        </authorList>
    </citation>
    <scope>NUCLEOTIDE SEQUENCE [LARGE SCALE GENOMIC DNA]</scope>
    <source>
        <strain evidence="2 3">E3</strain>
    </source>
</reference>
<dbReference type="InterPro" id="IPR038765">
    <property type="entry name" value="Papain-like_cys_pep_sf"/>
</dbReference>
<accession>A0A2W0CD83</accession>
<dbReference type="OrthoDB" id="5296450at2"/>
<gene>
    <name evidence="2" type="ORF">PIL02S_03875</name>
</gene>
<dbReference type="PANTHER" id="PTHR33490:SF3">
    <property type="entry name" value="CONSERVED INTEGRAL MEMBRANE PROTEIN"/>
    <property type="match status" value="1"/>
</dbReference>
<evidence type="ECO:0000313" key="3">
    <source>
        <dbReference type="Proteomes" id="UP000247459"/>
    </source>
</evidence>
<dbReference type="EMBL" id="PRLG01000020">
    <property type="protein sequence ID" value="PYY28669.1"/>
    <property type="molecule type" value="Genomic_DNA"/>
</dbReference>
<dbReference type="PANTHER" id="PTHR33490">
    <property type="entry name" value="BLR5614 PROTEIN-RELATED"/>
    <property type="match status" value="1"/>
</dbReference>
<protein>
    <submittedName>
        <fullName evidence="2">Transglutaminase domain-containing protein</fullName>
    </submittedName>
</protein>
<sequence length="202" mass="22938">MNLICETQVVADYLTVTDEVDYDHPLVAGLASELAASSEDQVDYIKQSYMYVRDQIAHSWDIKSSRVTCSASETLIYKEGICYAKANLLCAILRREGIPSGFCYQRLTIGDTPDTGYCIHALNAVYIHHLDSWIRLDARGNKPGIQAEFSLDEEKLAFTIRKEYDEAEYMTIFKSPHVKTIEALKNNTDCINMYLYGLPEQL</sequence>
<name>A0A2W0CD83_9BACL</name>
<evidence type="ECO:0000313" key="2">
    <source>
        <dbReference type="EMBL" id="PYY28669.1"/>
    </source>
</evidence>
<comment type="caution">
    <text evidence="2">The sequence shown here is derived from an EMBL/GenBank/DDBJ whole genome shotgun (WGS) entry which is preliminary data.</text>
</comment>
<proteinExistence type="predicted"/>
<dbReference type="RefSeq" id="WP_110821179.1">
    <property type="nucleotide sequence ID" value="NZ_PRLG01000020.1"/>
</dbReference>